<dbReference type="InterPro" id="IPR012845">
    <property type="entry name" value="RNA_pol_sigma_FliA_WhiG"/>
</dbReference>
<dbReference type="PROSITE" id="PS00716">
    <property type="entry name" value="SIGMA70_2"/>
    <property type="match status" value="1"/>
</dbReference>
<accession>A0A9Q4B0F6</accession>
<evidence type="ECO:0000313" key="6">
    <source>
        <dbReference type="EMBL" id="MCR6096068.1"/>
    </source>
</evidence>
<keyword evidence="1" id="KW-0805">Transcription regulation</keyword>
<dbReference type="GO" id="GO:0016987">
    <property type="term" value="F:sigma factor activity"/>
    <property type="evidence" value="ECO:0007669"/>
    <property type="project" value="UniProtKB-KW"/>
</dbReference>
<dbReference type="PIRSF" id="PIRSF000770">
    <property type="entry name" value="RNA_pol_sigma-SigE/K"/>
    <property type="match status" value="1"/>
</dbReference>
<dbReference type="InterPro" id="IPR007630">
    <property type="entry name" value="RNA_pol_sigma70_r4"/>
</dbReference>
<dbReference type="SUPFAM" id="SSF88946">
    <property type="entry name" value="Sigma2 domain of RNA polymerase sigma factors"/>
    <property type="match status" value="1"/>
</dbReference>
<dbReference type="InterPro" id="IPR007627">
    <property type="entry name" value="RNA_pol_sigma70_r2"/>
</dbReference>
<dbReference type="EMBL" id="JABXYM010000001">
    <property type="protein sequence ID" value="MCR6096068.1"/>
    <property type="molecule type" value="Genomic_DNA"/>
</dbReference>
<evidence type="ECO:0000256" key="4">
    <source>
        <dbReference type="ARBA" id="ARBA00023163"/>
    </source>
</evidence>
<dbReference type="InterPro" id="IPR000943">
    <property type="entry name" value="RNA_pol_sigma70"/>
</dbReference>
<dbReference type="AlphaFoldDB" id="A0A9Q4B0F6"/>
<reference evidence="6" key="1">
    <citation type="submission" date="2020-06" db="EMBL/GenBank/DDBJ databases">
        <title>Insight into the genomes of haloalkaliphilic bacilli from Kenyan soda lakes.</title>
        <authorList>
            <person name="Mwirichia R."/>
            <person name="Villamizar G.C."/>
            <person name="Poehlein A."/>
            <person name="Mugweru J."/>
            <person name="Kipnyargis A."/>
            <person name="Kiplimo D."/>
            <person name="Orwa P."/>
            <person name="Daniel R."/>
        </authorList>
    </citation>
    <scope>NUCLEOTIDE SEQUENCE</scope>
    <source>
        <strain evidence="6">B1096_S55</strain>
    </source>
</reference>
<keyword evidence="3" id="KW-0238">DNA-binding</keyword>
<evidence type="ECO:0000313" key="7">
    <source>
        <dbReference type="Proteomes" id="UP001057753"/>
    </source>
</evidence>
<dbReference type="PANTHER" id="PTHR30385">
    <property type="entry name" value="SIGMA FACTOR F FLAGELLAR"/>
    <property type="match status" value="1"/>
</dbReference>
<dbReference type="OrthoDB" id="9799825at2"/>
<keyword evidence="4" id="KW-0804">Transcription</keyword>
<dbReference type="GO" id="GO:0003899">
    <property type="term" value="F:DNA-directed RNA polymerase activity"/>
    <property type="evidence" value="ECO:0007669"/>
    <property type="project" value="InterPro"/>
</dbReference>
<keyword evidence="7" id="KW-1185">Reference proteome</keyword>
<dbReference type="GO" id="GO:0003677">
    <property type="term" value="F:DNA binding"/>
    <property type="evidence" value="ECO:0007669"/>
    <property type="project" value="UniProtKB-KW"/>
</dbReference>
<dbReference type="NCBIfam" id="NF005809">
    <property type="entry name" value="PRK07670.1"/>
    <property type="match status" value="1"/>
</dbReference>
<evidence type="ECO:0000256" key="1">
    <source>
        <dbReference type="ARBA" id="ARBA00023015"/>
    </source>
</evidence>
<dbReference type="SUPFAM" id="SSF88659">
    <property type="entry name" value="Sigma3 and sigma4 domains of RNA polymerase sigma factors"/>
    <property type="match status" value="2"/>
</dbReference>
<dbReference type="PRINTS" id="PR00046">
    <property type="entry name" value="SIGMA70FCT"/>
</dbReference>
<dbReference type="NCBIfam" id="TIGR02479">
    <property type="entry name" value="FliA_WhiG"/>
    <property type="match status" value="1"/>
</dbReference>
<dbReference type="NCBIfam" id="NF005413">
    <property type="entry name" value="PRK06986.1"/>
    <property type="match status" value="1"/>
</dbReference>
<dbReference type="Pfam" id="PF04545">
    <property type="entry name" value="Sigma70_r4"/>
    <property type="match status" value="1"/>
</dbReference>
<dbReference type="NCBIfam" id="TIGR02937">
    <property type="entry name" value="sigma70-ECF"/>
    <property type="match status" value="1"/>
</dbReference>
<gene>
    <name evidence="6" type="ORF">HXA33_05865</name>
</gene>
<comment type="caution">
    <text evidence="6">The sequence shown here is derived from an EMBL/GenBank/DDBJ whole genome shotgun (WGS) entry which is preliminary data.</text>
</comment>
<evidence type="ECO:0000256" key="3">
    <source>
        <dbReference type="ARBA" id="ARBA00023125"/>
    </source>
</evidence>
<proteinExistence type="predicted"/>
<sequence length="260" mass="30012">MPRAKEAPTLENEWKRWQTDRDPVAGDRLVEAYLHLVEFHVQRISANLPRSVQVEDLRSHGLIGLYDALEKFDPGRELKFDTYASFRVRGAIIDGLRQEDWLPRSVRDRSKKIDQAIEALEQRHGRNISPAEVAEELGLKEDEVVHTMNESFFSNLLSIDEPTQDSEKNDTYSSTIVDQQTLTPEETLGKKAVYEELAEILKTLNRNEQLVISLFYFEEFTLTEIGEALNLSTSRISQIHSKTIFKLQQKLKNKVSDFFS</sequence>
<name>A0A9Q4B0F6_SALAG</name>
<feature type="domain" description="RNA polymerase sigma-70" evidence="5">
    <location>
        <begin position="221"/>
        <end position="247"/>
    </location>
</feature>
<dbReference type="InterPro" id="IPR013324">
    <property type="entry name" value="RNA_pol_sigma_r3/r4-like"/>
</dbReference>
<dbReference type="CDD" id="cd06171">
    <property type="entry name" value="Sigma70_r4"/>
    <property type="match status" value="1"/>
</dbReference>
<evidence type="ECO:0000259" key="5">
    <source>
        <dbReference type="PROSITE" id="PS00716"/>
    </source>
</evidence>
<dbReference type="Pfam" id="PF04542">
    <property type="entry name" value="Sigma70_r2"/>
    <property type="match status" value="1"/>
</dbReference>
<keyword evidence="2" id="KW-0731">Sigma factor</keyword>
<organism evidence="6 7">
    <name type="scientific">Salipaludibacillus agaradhaerens</name>
    <name type="common">Bacillus agaradhaerens</name>
    <dbReference type="NCBI Taxonomy" id="76935"/>
    <lineage>
        <taxon>Bacteria</taxon>
        <taxon>Bacillati</taxon>
        <taxon>Bacillota</taxon>
        <taxon>Bacilli</taxon>
        <taxon>Bacillales</taxon>
        <taxon>Bacillaceae</taxon>
    </lineage>
</organism>
<dbReference type="PANTHER" id="PTHR30385:SF7">
    <property type="entry name" value="RNA POLYMERASE SIGMA FACTOR FLIA"/>
    <property type="match status" value="1"/>
</dbReference>
<evidence type="ECO:0000256" key="2">
    <source>
        <dbReference type="ARBA" id="ARBA00023082"/>
    </source>
</evidence>
<dbReference type="Proteomes" id="UP001057753">
    <property type="component" value="Unassembled WGS sequence"/>
</dbReference>
<protein>
    <submittedName>
        <fullName evidence="6">FliA/WhiG family RNA polymerase sigma factor</fullName>
    </submittedName>
</protein>
<dbReference type="GO" id="GO:0006352">
    <property type="term" value="P:DNA-templated transcription initiation"/>
    <property type="evidence" value="ECO:0007669"/>
    <property type="project" value="InterPro"/>
</dbReference>
<dbReference type="RefSeq" id="WP_078576364.1">
    <property type="nucleotide sequence ID" value="NZ_JABXYM010000001.1"/>
</dbReference>
<dbReference type="InterPro" id="IPR007624">
    <property type="entry name" value="RNA_pol_sigma70_r3"/>
</dbReference>
<dbReference type="Gene3D" id="1.10.1740.10">
    <property type="match status" value="1"/>
</dbReference>
<dbReference type="Pfam" id="PF04539">
    <property type="entry name" value="Sigma70_r3"/>
    <property type="match status" value="1"/>
</dbReference>
<dbReference type="InterPro" id="IPR014284">
    <property type="entry name" value="RNA_pol_sigma-70_dom"/>
</dbReference>
<dbReference type="InterPro" id="IPR013325">
    <property type="entry name" value="RNA_pol_sigma_r2"/>
</dbReference>
<dbReference type="Gene3D" id="1.20.140.160">
    <property type="match status" value="1"/>
</dbReference>